<comment type="caution">
    <text evidence="1">The sequence shown here is derived from an EMBL/GenBank/DDBJ whole genome shotgun (WGS) entry which is preliminary data.</text>
</comment>
<dbReference type="Proteomes" id="UP000702425">
    <property type="component" value="Unassembled WGS sequence"/>
</dbReference>
<dbReference type="RefSeq" id="WP_172187368.1">
    <property type="nucleotide sequence ID" value="NZ_CAWPPK010000248.1"/>
</dbReference>
<evidence type="ECO:0000313" key="2">
    <source>
        <dbReference type="Proteomes" id="UP000702425"/>
    </source>
</evidence>
<keyword evidence="2" id="KW-1185">Reference proteome</keyword>
<gene>
    <name evidence="1" type="ORF">E5S67_02371</name>
</gene>
<proteinExistence type="predicted"/>
<sequence>MCRLAIDKTWVASLLAVSLAVPGKSFLPFTDNATFASEISQTNELERTPDGKIVPVNGKVNVRLTNKTNDRLFYQVAGQTNRRSLAENSTVALPALTLPASIVFRRPDGALLKPSLKPVGEGTVEVRLDETNDLGLDKTSLRIRNDGGLFLR</sequence>
<evidence type="ECO:0000313" key="1">
    <source>
        <dbReference type="EMBL" id="NQE34643.1"/>
    </source>
</evidence>
<accession>A0ABX2CWW9</accession>
<organism evidence="1 2">
    <name type="scientific">Microcoleus asticus IPMA8</name>
    <dbReference type="NCBI Taxonomy" id="2563858"/>
    <lineage>
        <taxon>Bacteria</taxon>
        <taxon>Bacillati</taxon>
        <taxon>Cyanobacteriota</taxon>
        <taxon>Cyanophyceae</taxon>
        <taxon>Oscillatoriophycideae</taxon>
        <taxon>Oscillatoriales</taxon>
        <taxon>Microcoleaceae</taxon>
        <taxon>Microcoleus</taxon>
        <taxon>Microcoleus asticus</taxon>
    </lineage>
</organism>
<protein>
    <submittedName>
        <fullName evidence="1">Uncharacterized protein</fullName>
    </submittedName>
</protein>
<reference evidence="1 2" key="1">
    <citation type="journal article" date="2020" name="Sci. Rep.">
        <title>A novel cyanobacterial geosmin producer, revising GeoA distribution and dispersion patterns in Bacteria.</title>
        <authorList>
            <person name="Churro C."/>
            <person name="Semedo-Aguiar A.P."/>
            <person name="Silva A.D."/>
            <person name="Pereira-Leal J.B."/>
            <person name="Leite R.B."/>
        </authorList>
    </citation>
    <scope>NUCLEOTIDE SEQUENCE [LARGE SCALE GENOMIC DNA]</scope>
    <source>
        <strain evidence="1 2">IPMA8</strain>
    </source>
</reference>
<name>A0ABX2CWW9_9CYAN</name>
<dbReference type="EMBL" id="SRRZ01000036">
    <property type="protein sequence ID" value="NQE34643.1"/>
    <property type="molecule type" value="Genomic_DNA"/>
</dbReference>